<dbReference type="EMBL" id="CP024785">
    <property type="protein sequence ID" value="AUB39836.1"/>
    <property type="molecule type" value="Genomic_DNA"/>
</dbReference>
<name>A0A2K8SWM4_9NOSO</name>
<proteinExistence type="predicted"/>
<keyword evidence="2" id="KW-1185">Reference proteome</keyword>
<dbReference type="AlphaFoldDB" id="A0A2K8SWM4"/>
<gene>
    <name evidence="1" type="ORF">COO91_05833</name>
</gene>
<dbReference type="KEGG" id="nfl:COO91_05833"/>
<dbReference type="Proteomes" id="UP000232003">
    <property type="component" value="Chromosome"/>
</dbReference>
<accession>A0A2K8SWM4</accession>
<reference evidence="1 2" key="1">
    <citation type="submission" date="2017-11" db="EMBL/GenBank/DDBJ databases">
        <title>Complete genome of a free-living desiccation-tolerant cyanobacterium and its photosynthetic adaptation to extreme terrestrial habitat.</title>
        <authorList>
            <person name="Shang J."/>
        </authorList>
    </citation>
    <scope>NUCLEOTIDE SEQUENCE [LARGE SCALE GENOMIC DNA]</scope>
    <source>
        <strain evidence="1 2">CCNUN1</strain>
    </source>
</reference>
<evidence type="ECO:0000313" key="2">
    <source>
        <dbReference type="Proteomes" id="UP000232003"/>
    </source>
</evidence>
<protein>
    <submittedName>
        <fullName evidence="1">Uncharacterized protein</fullName>
    </submittedName>
</protein>
<evidence type="ECO:0000313" key="1">
    <source>
        <dbReference type="EMBL" id="AUB39836.1"/>
    </source>
</evidence>
<sequence>MDIGHWALGMGHWALVILFPPASPASPASPAPPALYLVL</sequence>
<organism evidence="1 2">
    <name type="scientific">Nostoc flagelliforme CCNUN1</name>
    <dbReference type="NCBI Taxonomy" id="2038116"/>
    <lineage>
        <taxon>Bacteria</taxon>
        <taxon>Bacillati</taxon>
        <taxon>Cyanobacteriota</taxon>
        <taxon>Cyanophyceae</taxon>
        <taxon>Nostocales</taxon>
        <taxon>Nostocaceae</taxon>
        <taxon>Nostoc</taxon>
    </lineage>
</organism>